<keyword evidence="5" id="KW-1133">Transmembrane helix</keyword>
<reference evidence="6 7" key="1">
    <citation type="submission" date="2021-01" db="EMBL/GenBank/DDBJ databases">
        <title>Genome Sequencing of Type Strains.</title>
        <authorList>
            <person name="Lemaire J.F."/>
            <person name="Inderbitzin P."/>
            <person name="Collins S.B."/>
            <person name="Wespe N."/>
            <person name="Knight-Connoni V."/>
        </authorList>
    </citation>
    <scope>NUCLEOTIDE SEQUENCE [LARGE SCALE GENOMIC DNA]</scope>
    <source>
        <strain evidence="6 7">DSM 14730</strain>
    </source>
</reference>
<dbReference type="Proteomes" id="UP001319060">
    <property type="component" value="Unassembled WGS sequence"/>
</dbReference>
<dbReference type="InterPro" id="IPR051201">
    <property type="entry name" value="Chloro_Bact_Ser_Proteases"/>
</dbReference>
<evidence type="ECO:0000313" key="6">
    <source>
        <dbReference type="EMBL" id="MBN3546717.1"/>
    </source>
</evidence>
<feature type="transmembrane region" description="Helical" evidence="5">
    <location>
        <begin position="6"/>
        <end position="26"/>
    </location>
</feature>
<keyword evidence="5" id="KW-0472">Membrane</keyword>
<dbReference type="InterPro" id="IPR001940">
    <property type="entry name" value="Peptidase_S1C"/>
</dbReference>
<feature type="region of interest" description="Disordered" evidence="4">
    <location>
        <begin position="273"/>
        <end position="298"/>
    </location>
</feature>
<sequence length="335" mass="37565">MRKALLPASLVMTVLFFGILLAYLLYEFMPPKQAQPVEKIKTEVVTKEVPVSAPLQKGNLKDIIKTTQNKVVQIETPEGTGSGFLYNDQGDVVTNAHVVGYETKVTIKTSDKKNYEGKVIGRSEHTDIALVRVESLAKIKPLKIKRDTAELGDDVVALGSPLGLQNTVTVGIISGLDRSFSLGPFVYENMYQITAPISPGNSGGPIVSGIDGAVLGINSVKHTTEHIGFSIPIYTVLPTLEKWSKNPMVFEEYQEYYDFEVPEYEGDITKDYDEEYDSDTSYGTEEDYDVEEEEESYSDEYPYVEEYPYEEDYLYEEDYQDDQNLIEDEAVAVVD</sequence>
<dbReference type="PANTHER" id="PTHR43343:SF3">
    <property type="entry name" value="PROTEASE DO-LIKE 8, CHLOROPLASTIC"/>
    <property type="match status" value="1"/>
</dbReference>
<keyword evidence="7" id="KW-1185">Reference proteome</keyword>
<dbReference type="EMBL" id="JAFHKS010000044">
    <property type="protein sequence ID" value="MBN3546717.1"/>
    <property type="molecule type" value="Genomic_DNA"/>
</dbReference>
<evidence type="ECO:0000256" key="5">
    <source>
        <dbReference type="SAM" id="Phobius"/>
    </source>
</evidence>
<comment type="caution">
    <text evidence="6">The sequence shown here is derived from an EMBL/GenBank/DDBJ whole genome shotgun (WGS) entry which is preliminary data.</text>
</comment>
<name>A0ABS2ZGC8_9BACL</name>
<keyword evidence="3" id="KW-0720">Serine protease</keyword>
<evidence type="ECO:0000256" key="4">
    <source>
        <dbReference type="SAM" id="MobiDB-lite"/>
    </source>
</evidence>
<dbReference type="PANTHER" id="PTHR43343">
    <property type="entry name" value="PEPTIDASE S12"/>
    <property type="match status" value="1"/>
</dbReference>
<dbReference type="InterPro" id="IPR009003">
    <property type="entry name" value="Peptidase_S1_PA"/>
</dbReference>
<accession>A0ABS2ZGC8</accession>
<dbReference type="Gene3D" id="2.40.10.120">
    <property type="match status" value="1"/>
</dbReference>
<gene>
    <name evidence="6" type="ORF">JYA64_15525</name>
</gene>
<dbReference type="RefSeq" id="WP_205724048.1">
    <property type="nucleotide sequence ID" value="NZ_BMCE01000001.1"/>
</dbReference>
<evidence type="ECO:0000313" key="7">
    <source>
        <dbReference type="Proteomes" id="UP001319060"/>
    </source>
</evidence>
<dbReference type="PRINTS" id="PR00834">
    <property type="entry name" value="PROTEASES2C"/>
</dbReference>
<protein>
    <submittedName>
        <fullName evidence="6">Trypsin-like peptidase domain-containing protein</fullName>
    </submittedName>
</protein>
<evidence type="ECO:0000256" key="2">
    <source>
        <dbReference type="ARBA" id="ARBA00022801"/>
    </source>
</evidence>
<evidence type="ECO:0000256" key="3">
    <source>
        <dbReference type="ARBA" id="ARBA00022825"/>
    </source>
</evidence>
<keyword evidence="2" id="KW-0378">Hydrolase</keyword>
<dbReference type="Pfam" id="PF13365">
    <property type="entry name" value="Trypsin_2"/>
    <property type="match status" value="1"/>
</dbReference>
<dbReference type="SUPFAM" id="SSF50494">
    <property type="entry name" value="Trypsin-like serine proteases"/>
    <property type="match status" value="1"/>
</dbReference>
<keyword evidence="1" id="KW-0645">Protease</keyword>
<evidence type="ECO:0000256" key="1">
    <source>
        <dbReference type="ARBA" id="ARBA00022670"/>
    </source>
</evidence>
<proteinExistence type="predicted"/>
<keyword evidence="5" id="KW-0812">Transmembrane</keyword>
<organism evidence="6 7">
    <name type="scientific">Fictibacillus barbaricus</name>
    <dbReference type="NCBI Taxonomy" id="182136"/>
    <lineage>
        <taxon>Bacteria</taxon>
        <taxon>Bacillati</taxon>
        <taxon>Bacillota</taxon>
        <taxon>Bacilli</taxon>
        <taxon>Bacillales</taxon>
        <taxon>Fictibacillaceae</taxon>
        <taxon>Fictibacillus</taxon>
    </lineage>
</organism>